<evidence type="ECO:0000256" key="5">
    <source>
        <dbReference type="PROSITE-ProRule" id="PRU00335"/>
    </source>
</evidence>
<dbReference type="Proteomes" id="UP000662818">
    <property type="component" value="Chromosome"/>
</dbReference>
<feature type="region of interest" description="Disordered" evidence="6">
    <location>
        <begin position="33"/>
        <end position="59"/>
    </location>
</feature>
<reference evidence="8 9" key="1">
    <citation type="submission" date="2017-06" db="EMBL/GenBank/DDBJ databases">
        <title>Complete Genome Sequence of the Soil Carbazole-Degrading Bacterium Nocardioides aromaticivorans IC177.</title>
        <authorList>
            <person name="Vejarano F."/>
            <person name="Suzuki-Minakuchi C."/>
            <person name="Ohtsubo Y."/>
            <person name="Tsuda M."/>
            <person name="Okada K."/>
            <person name="Nojiri H."/>
        </authorList>
    </citation>
    <scope>NUCLEOTIDE SEQUENCE [LARGE SCALE GENOMIC DNA]</scope>
    <source>
        <strain evidence="8 9">IC177</strain>
    </source>
</reference>
<evidence type="ECO:0000313" key="8">
    <source>
        <dbReference type="EMBL" id="QSR28422.1"/>
    </source>
</evidence>
<dbReference type="Gene3D" id="1.10.357.10">
    <property type="entry name" value="Tetracycline Repressor, domain 2"/>
    <property type="match status" value="1"/>
</dbReference>
<dbReference type="SUPFAM" id="SSF46689">
    <property type="entry name" value="Homeodomain-like"/>
    <property type="match status" value="1"/>
</dbReference>
<keyword evidence="2" id="KW-0805">Transcription regulation</keyword>
<dbReference type="PANTHER" id="PTHR30055:SF151">
    <property type="entry name" value="TRANSCRIPTIONAL REGULATORY PROTEIN"/>
    <property type="match status" value="1"/>
</dbReference>
<sequence length="268" mass="28882">MGTPRQSAARQAGFPIDNGYVVTVIVSGVKPSHTGRVPDLRHASAAAGPRRPPGRPPVPREDIVAAALAIVDDEGLDALSLRALAQRLGSGTATLYRHFEGRSELLAEVADRVLGEVRVDADAVAEGWEDACRELARALFRVLCRHRNAAPLLAQRIPLGPHAMVQRERALALLLERGFSRELAVGAYTTISRHVLGYAMQLGGSIAPDRDREAAEVSAQIDTLDGRRFPATAKVADLMPVPIEAEFEFGLNLLIEGLAVLRDREQTA</sequence>
<dbReference type="Pfam" id="PF00440">
    <property type="entry name" value="TetR_N"/>
    <property type="match status" value="1"/>
</dbReference>
<evidence type="ECO:0000256" key="1">
    <source>
        <dbReference type="ARBA" id="ARBA00022491"/>
    </source>
</evidence>
<dbReference type="PRINTS" id="PR00455">
    <property type="entry name" value="HTHTETR"/>
</dbReference>
<keyword evidence="3 5" id="KW-0238">DNA-binding</keyword>
<protein>
    <submittedName>
        <fullName evidence="8">TetR family transcriptional regulator</fullName>
    </submittedName>
</protein>
<evidence type="ECO:0000259" key="7">
    <source>
        <dbReference type="PROSITE" id="PS50977"/>
    </source>
</evidence>
<dbReference type="SUPFAM" id="SSF48498">
    <property type="entry name" value="Tetracyclin repressor-like, C-terminal domain"/>
    <property type="match status" value="1"/>
</dbReference>
<dbReference type="Pfam" id="PF02909">
    <property type="entry name" value="TetR_C_1"/>
    <property type="match status" value="1"/>
</dbReference>
<dbReference type="InterPro" id="IPR004111">
    <property type="entry name" value="Repressor_TetR_C"/>
</dbReference>
<evidence type="ECO:0000313" key="9">
    <source>
        <dbReference type="Proteomes" id="UP000662818"/>
    </source>
</evidence>
<keyword evidence="9" id="KW-1185">Reference proteome</keyword>
<evidence type="ECO:0000256" key="2">
    <source>
        <dbReference type="ARBA" id="ARBA00023015"/>
    </source>
</evidence>
<dbReference type="InterPro" id="IPR036271">
    <property type="entry name" value="Tet_transcr_reg_TetR-rel_C_sf"/>
</dbReference>
<dbReference type="InterPro" id="IPR003012">
    <property type="entry name" value="Tet_transcr_reg_TetR"/>
</dbReference>
<evidence type="ECO:0000256" key="6">
    <source>
        <dbReference type="SAM" id="MobiDB-lite"/>
    </source>
</evidence>
<dbReference type="PANTHER" id="PTHR30055">
    <property type="entry name" value="HTH-TYPE TRANSCRIPTIONAL REGULATOR RUTR"/>
    <property type="match status" value="1"/>
</dbReference>
<keyword evidence="1" id="KW-0678">Repressor</keyword>
<feature type="DNA-binding region" description="H-T-H motif" evidence="5">
    <location>
        <begin position="80"/>
        <end position="99"/>
    </location>
</feature>
<dbReference type="EMBL" id="CP022295">
    <property type="protein sequence ID" value="QSR28422.1"/>
    <property type="molecule type" value="Genomic_DNA"/>
</dbReference>
<name>A0ABX7PRN7_9ACTN</name>
<feature type="domain" description="HTH tetR-type" evidence="7">
    <location>
        <begin position="57"/>
        <end position="117"/>
    </location>
</feature>
<evidence type="ECO:0000256" key="4">
    <source>
        <dbReference type="ARBA" id="ARBA00023163"/>
    </source>
</evidence>
<dbReference type="InterPro" id="IPR050109">
    <property type="entry name" value="HTH-type_TetR-like_transc_reg"/>
</dbReference>
<dbReference type="PRINTS" id="PR00400">
    <property type="entry name" value="TETREPRESSOR"/>
</dbReference>
<dbReference type="InterPro" id="IPR009057">
    <property type="entry name" value="Homeodomain-like_sf"/>
</dbReference>
<gene>
    <name evidence="8" type="ORF">CFH99_22615</name>
</gene>
<proteinExistence type="predicted"/>
<dbReference type="PROSITE" id="PS50977">
    <property type="entry name" value="HTH_TETR_2"/>
    <property type="match status" value="1"/>
</dbReference>
<evidence type="ECO:0000256" key="3">
    <source>
        <dbReference type="ARBA" id="ARBA00023125"/>
    </source>
</evidence>
<keyword evidence="4" id="KW-0804">Transcription</keyword>
<organism evidence="8 9">
    <name type="scientific">Nocardioides aromaticivorans</name>
    <dbReference type="NCBI Taxonomy" id="200618"/>
    <lineage>
        <taxon>Bacteria</taxon>
        <taxon>Bacillati</taxon>
        <taxon>Actinomycetota</taxon>
        <taxon>Actinomycetes</taxon>
        <taxon>Propionibacteriales</taxon>
        <taxon>Nocardioidaceae</taxon>
        <taxon>Nocardioides</taxon>
    </lineage>
</organism>
<dbReference type="InterPro" id="IPR001647">
    <property type="entry name" value="HTH_TetR"/>
</dbReference>
<accession>A0ABX7PRN7</accession>